<evidence type="ECO:0000313" key="3">
    <source>
        <dbReference type="Proteomes" id="UP000005726"/>
    </source>
</evidence>
<dbReference type="STRING" id="663321.REG_1968"/>
<feature type="region of interest" description="Disordered" evidence="1">
    <location>
        <begin position="48"/>
        <end position="74"/>
    </location>
</feature>
<dbReference type="AlphaFoldDB" id="E0WV53"/>
<accession>E0WV53</accession>
<gene>
    <name evidence="2" type="ORF">REG_1968</name>
</gene>
<protein>
    <submittedName>
        <fullName evidence="2">Uncharacterized protein</fullName>
    </submittedName>
</protein>
<dbReference type="EMBL" id="GL379745">
    <property type="protein sequence ID" value="EFL91114.1"/>
    <property type="molecule type" value="Genomic_DNA"/>
</dbReference>
<dbReference type="Proteomes" id="UP000005726">
    <property type="component" value="Unassembled WGS sequence"/>
</dbReference>
<dbReference type="HOGENOM" id="CLU_2205251_0_0_6"/>
<keyword evidence="3" id="KW-1185">Reference proteome</keyword>
<reference evidence="2" key="1">
    <citation type="journal article" date="2009" name="Environ. Microbiol.">
        <title>Dynamics of genome evolution in facultative symbionts of aphids.</title>
        <authorList>
            <person name="Degnan P.H."/>
            <person name="Leonardo T.E."/>
            <person name="Cass B.N."/>
            <person name="Hurwitz B."/>
            <person name="Stern D."/>
            <person name="Gibbs R.A."/>
            <person name="Richards S."/>
            <person name="Moran N.A."/>
        </authorList>
    </citation>
    <scope>NUCLEOTIDE SEQUENCE [LARGE SCALE GENOMIC DNA]</scope>
    <source>
        <strain evidence="2">LSR1</strain>
    </source>
</reference>
<evidence type="ECO:0000256" key="1">
    <source>
        <dbReference type="SAM" id="MobiDB-lite"/>
    </source>
</evidence>
<sequence length="107" mass="11144">MPNLIPVGDSRIPTLIISARISGSHHGLQKTGNSLNLIKTAEMKGKVGTSTASSQSVESVKSVDSGCRADGVDTTKDFKSRIPVKESPAAKLRRILESAVAASASLI</sequence>
<evidence type="ECO:0000313" key="2">
    <source>
        <dbReference type="EMBL" id="EFL91114.1"/>
    </source>
</evidence>
<dbReference type="RefSeq" id="WP_006705594.1">
    <property type="nucleotide sequence ID" value="NZ_CAWLGB010000157.1"/>
</dbReference>
<organism evidence="2 3">
    <name type="scientific">Candidatus Regiella insecticola LSR1</name>
    <dbReference type="NCBI Taxonomy" id="663321"/>
    <lineage>
        <taxon>Bacteria</taxon>
        <taxon>Pseudomonadati</taxon>
        <taxon>Pseudomonadota</taxon>
        <taxon>Gammaproteobacteria</taxon>
        <taxon>Enterobacterales</taxon>
        <taxon>Enterobacteriaceae</taxon>
        <taxon>aphid secondary symbionts</taxon>
        <taxon>Candidatus Regiella</taxon>
    </lineage>
</organism>
<proteinExistence type="predicted"/>
<name>E0WV53_9ENTR</name>
<feature type="compositionally biased region" description="Polar residues" evidence="1">
    <location>
        <begin position="48"/>
        <end position="59"/>
    </location>
</feature>